<dbReference type="PANTHER" id="PTHR44874:SF1">
    <property type="entry name" value="TETRATRICOPEPTIDE REPEAT PROTEIN 34"/>
    <property type="match status" value="1"/>
</dbReference>
<dbReference type="Gene3D" id="1.25.40.10">
    <property type="entry name" value="Tetratricopeptide repeat domain"/>
    <property type="match status" value="3"/>
</dbReference>
<dbReference type="PANTHER" id="PTHR44874">
    <property type="entry name" value="TETRATRICOPEPTIDE REPEAT PROTEIN 34"/>
    <property type="match status" value="1"/>
</dbReference>
<reference evidence="1" key="1">
    <citation type="submission" date="2019-08" db="EMBL/GenBank/DDBJ databases">
        <title>Phocoena sinus (Vaquita) genome, mPhoSin1, primary haplotype.</title>
        <authorList>
            <person name="Morin P."/>
            <person name="Mountcastle J."/>
            <person name="Fungtammasan C."/>
            <person name="Rhie A."/>
            <person name="Rojas-Bracho L."/>
            <person name="Smith C.R."/>
            <person name="Taylor B.L."/>
            <person name="Gulland F.M.D."/>
            <person name="Musser W."/>
            <person name="Houck M."/>
            <person name="Haase B."/>
            <person name="Paez S."/>
            <person name="Howe K."/>
            <person name="Torrance J."/>
            <person name="Formenti G."/>
            <person name="Phillippy A."/>
            <person name="Ryder O."/>
            <person name="Jarvis E.D."/>
            <person name="Fedrigo O."/>
        </authorList>
    </citation>
    <scope>NUCLEOTIDE SEQUENCE [LARGE SCALE GENOMIC DNA]</scope>
</reference>
<gene>
    <name evidence="1" type="primary">TTC34</name>
</gene>
<sequence>MQASSPSPSCSLHRDARGVYQLAMLLMELDTEDEASRLLAADALYRLGRLDDAHKALLVALSRRPQAAPVLVRLALLQLRRGFSYDASQLVKKVVQSGDTACLQPTLDVFRHEDRQLLQGHCHARALAILQTQPGGAEGRAHTREAIAYLSLAIFAAGSQASESLLARARCYGFLGQKKTAMFDVTSVLRAEPRNVQALCGRALLHLALDQQKEAVDDILSALKLSPRTAVPEIRSLKPEVQALITQGLSSRCRALLIQLPGTGARLSSEDTQSLLAAGEALIEMDAAQPSWHILLADVLAAAGSFEKAGARLQKVLHLAPASEAARARRGLLRLKKGDVPAATQDLQCLAETDTQDLGFLLRLLEASERQSLAQAAAQEADTLMSSGQPGQALGYCSLAVLAGGGSACHLRRRAACLAELREFGRALGDLDHVLREGSGDGDLQARAEDFCSQGRLLLGLGDEAGAAGAFTQALRLAPAVAQSNLWQRPGRAPAAHALLCRAQHCLDEQRYTEAWTAAEGGLLVDPEHSGLKRLKARIRREAASGCRLH</sequence>
<protein>
    <submittedName>
        <fullName evidence="1">Tetratricopeptide repeat domain 34</fullName>
    </submittedName>
</protein>
<dbReference type="SUPFAM" id="SSF48452">
    <property type="entry name" value="TPR-like"/>
    <property type="match status" value="3"/>
</dbReference>
<dbReference type="AlphaFoldDB" id="A0A8C9DX75"/>
<dbReference type="Proteomes" id="UP000694554">
    <property type="component" value="Chromosome 1"/>
</dbReference>
<reference evidence="1" key="2">
    <citation type="submission" date="2025-08" db="UniProtKB">
        <authorList>
            <consortium name="Ensembl"/>
        </authorList>
    </citation>
    <scope>IDENTIFICATION</scope>
</reference>
<evidence type="ECO:0000313" key="2">
    <source>
        <dbReference type="Proteomes" id="UP000694554"/>
    </source>
</evidence>
<dbReference type="Ensembl" id="ENSPSNT00000003785.1">
    <property type="protein sequence ID" value="ENSPSNP00000003302.1"/>
    <property type="gene ID" value="ENSPSNG00000002458.1"/>
</dbReference>
<evidence type="ECO:0000313" key="1">
    <source>
        <dbReference type="Ensembl" id="ENSPSNP00000003302.1"/>
    </source>
</evidence>
<reference evidence="1" key="3">
    <citation type="submission" date="2025-09" db="UniProtKB">
        <authorList>
            <consortium name="Ensembl"/>
        </authorList>
    </citation>
    <scope>IDENTIFICATION</scope>
</reference>
<dbReference type="GeneTree" id="ENSGT00390000003047"/>
<organism evidence="1 2">
    <name type="scientific">Phocoena sinus</name>
    <name type="common">Vaquita</name>
    <dbReference type="NCBI Taxonomy" id="42100"/>
    <lineage>
        <taxon>Eukaryota</taxon>
        <taxon>Metazoa</taxon>
        <taxon>Chordata</taxon>
        <taxon>Craniata</taxon>
        <taxon>Vertebrata</taxon>
        <taxon>Euteleostomi</taxon>
        <taxon>Mammalia</taxon>
        <taxon>Eutheria</taxon>
        <taxon>Laurasiatheria</taxon>
        <taxon>Artiodactyla</taxon>
        <taxon>Whippomorpha</taxon>
        <taxon>Cetacea</taxon>
        <taxon>Odontoceti</taxon>
        <taxon>Phocoenidae</taxon>
        <taxon>Phocoena</taxon>
    </lineage>
</organism>
<dbReference type="SMART" id="SM00028">
    <property type="entry name" value="TPR"/>
    <property type="match status" value="7"/>
</dbReference>
<dbReference type="InterPro" id="IPR042161">
    <property type="entry name" value="TTC34"/>
</dbReference>
<dbReference type="InterPro" id="IPR011990">
    <property type="entry name" value="TPR-like_helical_dom_sf"/>
</dbReference>
<accession>A0A8C9DX75</accession>
<dbReference type="InterPro" id="IPR019734">
    <property type="entry name" value="TPR_rpt"/>
</dbReference>
<name>A0A8C9DX75_PHOSS</name>
<proteinExistence type="predicted"/>
<keyword evidence="2" id="KW-1185">Reference proteome</keyword>